<dbReference type="NCBIfam" id="TIGR00762">
    <property type="entry name" value="DegV"/>
    <property type="match status" value="1"/>
</dbReference>
<dbReference type="EMBL" id="CP046996">
    <property type="protein sequence ID" value="QHA00504.1"/>
    <property type="molecule type" value="Genomic_DNA"/>
</dbReference>
<gene>
    <name evidence="2" type="ORF">GQ588_07620</name>
</gene>
<protein>
    <submittedName>
        <fullName evidence="2">DegV family EDD domain-containing protein</fullName>
    </submittedName>
</protein>
<sequence length="285" mass="31378">MPFQIVVDSASDMPRDLAEKLGIVVVPMPVNIDGVTYAEGIDIFPDKFYANFKDYKELPKTSQPNLNLLKDAYEKVLAEGKEVIAIHLSSGLSSTCQTAVMVREMCSASEKIHIIDSLGASLGFGLQAILASEILKHTDTWQEIEPQIMEIKNKMRYIFTIDTLEYLVKGGRLSKTAGFVAGLLDVKPILHMNTEGKIDVFNKVRSRKAAIRKLIEIMKNEIVEAEKQVIGISHSACLEEAKALAEEIKNTLPVKDVIISDIGCVVGSHVGPGTLALYYQSVPKM</sequence>
<dbReference type="PROSITE" id="PS51482">
    <property type="entry name" value="DEGV"/>
    <property type="match status" value="1"/>
</dbReference>
<dbReference type="SUPFAM" id="SSF82549">
    <property type="entry name" value="DAK1/DegV-like"/>
    <property type="match status" value="1"/>
</dbReference>
<accession>A0A857DGR9</accession>
<dbReference type="AlphaFoldDB" id="A0A857DGR9"/>
<dbReference type="Gene3D" id="3.40.50.10170">
    <property type="match status" value="1"/>
</dbReference>
<dbReference type="Proteomes" id="UP000430508">
    <property type="component" value="Chromosome"/>
</dbReference>
<evidence type="ECO:0000313" key="3">
    <source>
        <dbReference type="Proteomes" id="UP000430508"/>
    </source>
</evidence>
<dbReference type="RefSeq" id="WP_019225362.1">
    <property type="nucleotide sequence ID" value="NZ_CP046996.1"/>
</dbReference>
<evidence type="ECO:0000313" key="2">
    <source>
        <dbReference type="EMBL" id="QHA00504.1"/>
    </source>
</evidence>
<dbReference type="InterPro" id="IPR043168">
    <property type="entry name" value="DegV_C"/>
</dbReference>
<dbReference type="GO" id="GO:0008289">
    <property type="term" value="F:lipid binding"/>
    <property type="evidence" value="ECO:0007669"/>
    <property type="project" value="UniProtKB-KW"/>
</dbReference>
<dbReference type="Pfam" id="PF02645">
    <property type="entry name" value="DegV"/>
    <property type="match status" value="1"/>
</dbReference>
<dbReference type="Gene3D" id="3.30.1180.10">
    <property type="match status" value="1"/>
</dbReference>
<dbReference type="PANTHER" id="PTHR33434">
    <property type="entry name" value="DEGV DOMAIN-CONTAINING PROTEIN DR_1986-RELATED"/>
    <property type="match status" value="1"/>
</dbReference>
<keyword evidence="1" id="KW-0446">Lipid-binding</keyword>
<organism evidence="2 3">
    <name type="scientific">Dehalobacter restrictus</name>
    <dbReference type="NCBI Taxonomy" id="55583"/>
    <lineage>
        <taxon>Bacteria</taxon>
        <taxon>Bacillati</taxon>
        <taxon>Bacillota</taxon>
        <taxon>Clostridia</taxon>
        <taxon>Eubacteriales</taxon>
        <taxon>Desulfitobacteriaceae</taxon>
        <taxon>Dehalobacter</taxon>
    </lineage>
</organism>
<dbReference type="InterPro" id="IPR050270">
    <property type="entry name" value="DegV_domain_contain"/>
</dbReference>
<reference evidence="2 3" key="1">
    <citation type="submission" date="2019-12" db="EMBL/GenBank/DDBJ databases">
        <title>Sequence classification of anaerobic respiratory reductive dehalogenases: First we see many, then we see few.</title>
        <authorList>
            <person name="Molenda O."/>
            <person name="Puentes Jacome L.A."/>
            <person name="Cao X."/>
            <person name="Nesbo C.L."/>
            <person name="Tang S."/>
            <person name="Morson N."/>
            <person name="Patron J."/>
            <person name="Lomheim L."/>
            <person name="Wishart D.S."/>
            <person name="Edwards E.A."/>
        </authorList>
    </citation>
    <scope>NUCLEOTIDE SEQUENCE [LARGE SCALE GENOMIC DNA]</scope>
    <source>
        <strain evidence="2 3">12DCA</strain>
    </source>
</reference>
<name>A0A857DGR9_9FIRM</name>
<evidence type="ECO:0000256" key="1">
    <source>
        <dbReference type="ARBA" id="ARBA00023121"/>
    </source>
</evidence>
<dbReference type="PANTHER" id="PTHR33434:SF2">
    <property type="entry name" value="FATTY ACID-BINDING PROTEIN TM_1468"/>
    <property type="match status" value="1"/>
</dbReference>
<dbReference type="InterPro" id="IPR003797">
    <property type="entry name" value="DegV"/>
</dbReference>
<proteinExistence type="predicted"/>